<organism evidence="1 2">
    <name type="scientific">Mucilaginibacter xinganensis</name>
    <dbReference type="NCBI Taxonomy" id="1234841"/>
    <lineage>
        <taxon>Bacteria</taxon>
        <taxon>Pseudomonadati</taxon>
        <taxon>Bacteroidota</taxon>
        <taxon>Sphingobacteriia</taxon>
        <taxon>Sphingobacteriales</taxon>
        <taxon>Sphingobacteriaceae</taxon>
        <taxon>Mucilaginibacter</taxon>
    </lineage>
</organism>
<dbReference type="Proteomes" id="UP000215002">
    <property type="component" value="Chromosome"/>
</dbReference>
<gene>
    <name evidence="1" type="ORF">MuYL_1533</name>
</gene>
<reference evidence="1 2" key="1">
    <citation type="submission" date="2017-08" db="EMBL/GenBank/DDBJ databases">
        <title>Complete genome sequence of Mucilaginibacter sp. strain BJC16-A31.</title>
        <authorList>
            <consortium name="Henan University of Science and Technology"/>
            <person name="You X."/>
        </authorList>
    </citation>
    <scope>NUCLEOTIDE SEQUENCE [LARGE SCALE GENOMIC DNA]</scope>
    <source>
        <strain evidence="1 2">BJC16-A31</strain>
    </source>
</reference>
<dbReference type="KEGG" id="muc:MuYL_1533"/>
<dbReference type="EMBL" id="CP022743">
    <property type="protein sequence ID" value="ASU33431.1"/>
    <property type="molecule type" value="Genomic_DNA"/>
</dbReference>
<dbReference type="AlphaFoldDB" id="A0A223NV79"/>
<keyword evidence="2" id="KW-1185">Reference proteome</keyword>
<proteinExistence type="predicted"/>
<evidence type="ECO:0000313" key="1">
    <source>
        <dbReference type="EMBL" id="ASU33431.1"/>
    </source>
</evidence>
<name>A0A223NV79_9SPHI</name>
<protein>
    <submittedName>
        <fullName evidence="1">Uncharacterized protein</fullName>
    </submittedName>
</protein>
<accession>A0A223NV79</accession>
<sequence>MKNQMMSIQKHFLFSLGLTSMSDASSFRDAVLAKIVLAQY</sequence>
<evidence type="ECO:0000313" key="2">
    <source>
        <dbReference type="Proteomes" id="UP000215002"/>
    </source>
</evidence>